<protein>
    <submittedName>
        <fullName evidence="2">Retrovirus-related Pol polyprotein from transposon RE2</fullName>
    </submittedName>
</protein>
<feature type="domain" description="Retrovirus-related Pol polyprotein from transposon TNT 1-94-like beta-barrel" evidence="1">
    <location>
        <begin position="106"/>
        <end position="186"/>
    </location>
</feature>
<reference evidence="2 3" key="1">
    <citation type="journal article" date="2018" name="PLoS Genet.">
        <title>Population sequencing reveals clonal diversity and ancestral inbreeding in the grapevine cultivar Chardonnay.</title>
        <authorList>
            <person name="Roach M.J."/>
            <person name="Johnson D.L."/>
            <person name="Bohlmann J."/>
            <person name="van Vuuren H.J."/>
            <person name="Jones S.J."/>
            <person name="Pretorius I.S."/>
            <person name="Schmidt S.A."/>
            <person name="Borneman A.R."/>
        </authorList>
    </citation>
    <scope>NUCLEOTIDE SEQUENCE [LARGE SCALE GENOMIC DNA]</scope>
    <source>
        <strain evidence="3">cv. Chardonnay</strain>
        <tissue evidence="2">Leaf</tissue>
    </source>
</reference>
<evidence type="ECO:0000313" key="3">
    <source>
        <dbReference type="Proteomes" id="UP000288805"/>
    </source>
</evidence>
<name>A0A438CGS5_VITVI</name>
<dbReference type="Pfam" id="PF22936">
    <property type="entry name" value="Pol_BBD"/>
    <property type="match status" value="1"/>
</dbReference>
<accession>A0A438CGS5</accession>
<dbReference type="EMBL" id="QGNW01002235">
    <property type="protein sequence ID" value="RVW22417.1"/>
    <property type="molecule type" value="Genomic_DNA"/>
</dbReference>
<comment type="caution">
    <text evidence="2">The sequence shown here is derived from an EMBL/GenBank/DDBJ whole genome shotgun (WGS) entry which is preliminary data.</text>
</comment>
<evidence type="ECO:0000313" key="2">
    <source>
        <dbReference type="EMBL" id="RVW22417.1"/>
    </source>
</evidence>
<gene>
    <name evidence="2" type="primary">RE2_684</name>
    <name evidence="2" type="ORF">CK203_111194</name>
</gene>
<evidence type="ECO:0000259" key="1">
    <source>
        <dbReference type="Pfam" id="PF22936"/>
    </source>
</evidence>
<organism evidence="2 3">
    <name type="scientific">Vitis vinifera</name>
    <name type="common">Grape</name>
    <dbReference type="NCBI Taxonomy" id="29760"/>
    <lineage>
        <taxon>Eukaryota</taxon>
        <taxon>Viridiplantae</taxon>
        <taxon>Streptophyta</taxon>
        <taxon>Embryophyta</taxon>
        <taxon>Tracheophyta</taxon>
        <taxon>Spermatophyta</taxon>
        <taxon>Magnoliopsida</taxon>
        <taxon>eudicotyledons</taxon>
        <taxon>Gunneridae</taxon>
        <taxon>Pentapetalae</taxon>
        <taxon>rosids</taxon>
        <taxon>Vitales</taxon>
        <taxon>Vitaceae</taxon>
        <taxon>Viteae</taxon>
        <taxon>Vitis</taxon>
    </lineage>
</organism>
<dbReference type="AlphaFoldDB" id="A0A438CGS5"/>
<proteinExistence type="predicted"/>
<sequence length="203" mass="22643">MVAIIQILQTSLTLSLLKDLKEVILSVLIEVEVILVMAQVMVLLAVMVKDEQVGEMLVNDSVSSVVRFDDNFTPQINQSQSSSGSNQAYMIAMLTSFSGASFDQNWYLDSAATNHLTLDLNNLTEHIAYIGTDHVHMGNDQGLTIQNIGKSLFSSPFHSELLALKSLLHVPMNKKNFLISVSKFAKDNNVYFEFFPKSCFVKY</sequence>
<dbReference type="InterPro" id="IPR054722">
    <property type="entry name" value="PolX-like_BBD"/>
</dbReference>
<dbReference type="Proteomes" id="UP000288805">
    <property type="component" value="Unassembled WGS sequence"/>
</dbReference>